<accession>A0A822YA01</accession>
<reference evidence="1 2" key="1">
    <citation type="journal article" date="2020" name="Mol. Biol. Evol.">
        <title>Distinct Expression and Methylation Patterns for Genes with Different Fates following a Single Whole-Genome Duplication in Flowering Plants.</title>
        <authorList>
            <person name="Shi T."/>
            <person name="Rahmani R.S."/>
            <person name="Gugger P.F."/>
            <person name="Wang M."/>
            <person name="Li H."/>
            <person name="Zhang Y."/>
            <person name="Li Z."/>
            <person name="Wang Q."/>
            <person name="Van de Peer Y."/>
            <person name="Marchal K."/>
            <person name="Chen J."/>
        </authorList>
    </citation>
    <scope>NUCLEOTIDE SEQUENCE [LARGE SCALE GENOMIC DNA]</scope>
    <source>
        <tissue evidence="1">Leaf</tissue>
    </source>
</reference>
<evidence type="ECO:0000313" key="1">
    <source>
        <dbReference type="EMBL" id="DAD29152.1"/>
    </source>
</evidence>
<proteinExistence type="predicted"/>
<organism evidence="1 2">
    <name type="scientific">Nelumbo nucifera</name>
    <name type="common">Sacred lotus</name>
    <dbReference type="NCBI Taxonomy" id="4432"/>
    <lineage>
        <taxon>Eukaryota</taxon>
        <taxon>Viridiplantae</taxon>
        <taxon>Streptophyta</taxon>
        <taxon>Embryophyta</taxon>
        <taxon>Tracheophyta</taxon>
        <taxon>Spermatophyta</taxon>
        <taxon>Magnoliopsida</taxon>
        <taxon>Proteales</taxon>
        <taxon>Nelumbonaceae</taxon>
        <taxon>Nelumbo</taxon>
    </lineage>
</organism>
<gene>
    <name evidence="1" type="ORF">HUJ06_030620</name>
</gene>
<dbReference type="Proteomes" id="UP000607653">
    <property type="component" value="Unassembled WGS sequence"/>
</dbReference>
<sequence length="51" mass="5911">MNSMIIIVWYPKVSEENGGEERRKGRNMVVEKPYQQLSSFFQVMAGQSENS</sequence>
<dbReference type="AlphaFoldDB" id="A0A822YA01"/>
<evidence type="ECO:0000313" key="2">
    <source>
        <dbReference type="Proteomes" id="UP000607653"/>
    </source>
</evidence>
<name>A0A822YA01_NELNU</name>
<dbReference type="EMBL" id="DUZY01000002">
    <property type="protein sequence ID" value="DAD29152.1"/>
    <property type="molecule type" value="Genomic_DNA"/>
</dbReference>
<protein>
    <submittedName>
        <fullName evidence="1">Uncharacterized protein</fullName>
    </submittedName>
</protein>
<comment type="caution">
    <text evidence="1">The sequence shown here is derived from an EMBL/GenBank/DDBJ whole genome shotgun (WGS) entry which is preliminary data.</text>
</comment>
<keyword evidence="2" id="KW-1185">Reference proteome</keyword>